<dbReference type="InterPro" id="IPR036976">
    <property type="entry name" value="RimM_N_sf"/>
</dbReference>
<dbReference type="EMBL" id="VIFK01000006">
    <property type="protein sequence ID" value="TQF00742.1"/>
    <property type="molecule type" value="Genomic_DNA"/>
</dbReference>
<dbReference type="AlphaFoldDB" id="A0A540VVF0"/>
<dbReference type="InterPro" id="IPR011961">
    <property type="entry name" value="RimM"/>
</dbReference>
<dbReference type="PANTHER" id="PTHR33692:SF1">
    <property type="entry name" value="RIBOSOME MATURATION FACTOR RIMM"/>
    <property type="match status" value="1"/>
</dbReference>
<comment type="caution">
    <text evidence="8">The sequence shown here is derived from an EMBL/GenBank/DDBJ whole genome shotgun (WGS) entry which is preliminary data.</text>
</comment>
<dbReference type="SUPFAM" id="SSF50346">
    <property type="entry name" value="PRC-barrel domain"/>
    <property type="match status" value="1"/>
</dbReference>
<evidence type="ECO:0000256" key="5">
    <source>
        <dbReference type="HAMAP-Rule" id="MF_00014"/>
    </source>
</evidence>
<evidence type="ECO:0000256" key="4">
    <source>
        <dbReference type="ARBA" id="ARBA00023186"/>
    </source>
</evidence>
<comment type="function">
    <text evidence="5">An accessory protein needed during the final step in the assembly of 30S ribosomal subunit, possibly for assembly of the head region. Essential for efficient processing of 16S rRNA. May be needed both before and after RbfA during the maturation of 16S rRNA. It has affinity for free ribosomal 30S subunits but not for 70S ribosomes.</text>
</comment>
<evidence type="ECO:0000313" key="8">
    <source>
        <dbReference type="EMBL" id="TQF00742.1"/>
    </source>
</evidence>
<dbReference type="Proteomes" id="UP000315400">
    <property type="component" value="Unassembled WGS sequence"/>
</dbReference>
<proteinExistence type="inferred from homology"/>
<dbReference type="HAMAP" id="MF_00014">
    <property type="entry name" value="Ribosome_mat_RimM"/>
    <property type="match status" value="1"/>
</dbReference>
<evidence type="ECO:0000259" key="6">
    <source>
        <dbReference type="Pfam" id="PF01782"/>
    </source>
</evidence>
<evidence type="ECO:0000256" key="3">
    <source>
        <dbReference type="ARBA" id="ARBA00022552"/>
    </source>
</evidence>
<dbReference type="NCBIfam" id="TIGR02273">
    <property type="entry name" value="16S_RimM"/>
    <property type="match status" value="1"/>
</dbReference>
<accession>A0A540VVF0</accession>
<name>A0A540VVF0_9GAMM</name>
<dbReference type="STRING" id="1260251.SPISAL_06355"/>
<dbReference type="SUPFAM" id="SSF50447">
    <property type="entry name" value="Translation proteins"/>
    <property type="match status" value="1"/>
</dbReference>
<keyword evidence="4 5" id="KW-0143">Chaperone</keyword>
<comment type="domain">
    <text evidence="5">The PRC barrel domain binds ribosomal protein uS19.</text>
</comment>
<dbReference type="InterPro" id="IPR009000">
    <property type="entry name" value="Transl_B-barrel_sf"/>
</dbReference>
<dbReference type="GO" id="GO:0005737">
    <property type="term" value="C:cytoplasm"/>
    <property type="evidence" value="ECO:0007669"/>
    <property type="project" value="UniProtKB-SubCell"/>
</dbReference>
<keyword evidence="1 5" id="KW-0963">Cytoplasm</keyword>
<protein>
    <recommendedName>
        <fullName evidence="5">Ribosome maturation factor RimM</fullName>
    </recommendedName>
</protein>
<evidence type="ECO:0000313" key="9">
    <source>
        <dbReference type="Proteomes" id="UP000315400"/>
    </source>
</evidence>
<dbReference type="Gene3D" id="2.40.30.60">
    <property type="entry name" value="RimM"/>
    <property type="match status" value="1"/>
</dbReference>
<comment type="subunit">
    <text evidence="5">Binds ribosomal protein uS19.</text>
</comment>
<feature type="domain" description="Ribosome maturation factor RimM PRC barrel" evidence="7">
    <location>
        <begin position="94"/>
        <end position="158"/>
    </location>
</feature>
<evidence type="ECO:0000259" key="7">
    <source>
        <dbReference type="Pfam" id="PF24986"/>
    </source>
</evidence>
<evidence type="ECO:0000256" key="1">
    <source>
        <dbReference type="ARBA" id="ARBA00022490"/>
    </source>
</evidence>
<dbReference type="Pfam" id="PF24986">
    <property type="entry name" value="PRC_RimM"/>
    <property type="match status" value="1"/>
</dbReference>
<comment type="subcellular location">
    <subcellularLocation>
        <location evidence="5">Cytoplasm</location>
    </subcellularLocation>
</comment>
<sequence>MLGEVVGVHGVRGAVKVYSATRPRENIFDYPVWTLVLNGQSRDYAVLGSRQQGKGLIATLAGVSDRDSAMALRGHEIRVPRQQLPAAEPGEVYWADLQGLEVINVDGSRLGVVTGLMETGANDVLVVDGDRERLIPYVPDRHVLEVDLTAGQLRVDWDPEF</sequence>
<dbReference type="Gene3D" id="2.30.30.240">
    <property type="entry name" value="PRC-barrel domain"/>
    <property type="match status" value="1"/>
</dbReference>
<dbReference type="GO" id="GO:0042274">
    <property type="term" value="P:ribosomal small subunit biogenesis"/>
    <property type="evidence" value="ECO:0007669"/>
    <property type="project" value="UniProtKB-UniRule"/>
</dbReference>
<dbReference type="InterPro" id="IPR011033">
    <property type="entry name" value="PRC_barrel-like_sf"/>
</dbReference>
<gene>
    <name evidence="5 8" type="primary">rimM</name>
    <name evidence="8" type="ORF">FKY71_02025</name>
</gene>
<dbReference type="GO" id="GO:0006364">
    <property type="term" value="P:rRNA processing"/>
    <property type="evidence" value="ECO:0007669"/>
    <property type="project" value="UniProtKB-UniRule"/>
</dbReference>
<dbReference type="Pfam" id="PF01782">
    <property type="entry name" value="RimM"/>
    <property type="match status" value="1"/>
</dbReference>
<evidence type="ECO:0000256" key="2">
    <source>
        <dbReference type="ARBA" id="ARBA00022517"/>
    </source>
</evidence>
<comment type="similarity">
    <text evidence="5">Belongs to the RimM family.</text>
</comment>
<feature type="domain" description="RimM N-terminal" evidence="6">
    <location>
        <begin position="2"/>
        <end position="83"/>
    </location>
</feature>
<dbReference type="GO" id="GO:0043022">
    <property type="term" value="F:ribosome binding"/>
    <property type="evidence" value="ECO:0007669"/>
    <property type="project" value="InterPro"/>
</dbReference>
<keyword evidence="3 5" id="KW-0698">rRNA processing</keyword>
<dbReference type="PANTHER" id="PTHR33692">
    <property type="entry name" value="RIBOSOME MATURATION FACTOR RIMM"/>
    <property type="match status" value="1"/>
</dbReference>
<reference evidence="8 9" key="1">
    <citation type="submission" date="2019-06" db="EMBL/GenBank/DDBJ databases">
        <title>Metagenome assembled Genome of Spiribacter salinus SL48-SHIP from the microbial mat of Salt Lake 48 (Novosibirsk region, Russia).</title>
        <authorList>
            <person name="Shipova A."/>
            <person name="Rozanov A.S."/>
            <person name="Bryanskaya A.V."/>
            <person name="Peltek S.E."/>
        </authorList>
    </citation>
    <scope>NUCLEOTIDE SEQUENCE [LARGE SCALE GENOMIC DNA]</scope>
    <source>
        <strain evidence="8">SL48-SHIP-2</strain>
    </source>
</reference>
<dbReference type="GO" id="GO:0005840">
    <property type="term" value="C:ribosome"/>
    <property type="evidence" value="ECO:0007669"/>
    <property type="project" value="InterPro"/>
</dbReference>
<dbReference type="InterPro" id="IPR056792">
    <property type="entry name" value="PRC_RimM"/>
</dbReference>
<keyword evidence="2 5" id="KW-0690">Ribosome biogenesis</keyword>
<dbReference type="InterPro" id="IPR002676">
    <property type="entry name" value="RimM_N"/>
</dbReference>
<organism evidence="8 9">
    <name type="scientific">Spiribacter salinus</name>
    <dbReference type="NCBI Taxonomy" id="1335746"/>
    <lineage>
        <taxon>Bacteria</taxon>
        <taxon>Pseudomonadati</taxon>
        <taxon>Pseudomonadota</taxon>
        <taxon>Gammaproteobacteria</taxon>
        <taxon>Chromatiales</taxon>
        <taxon>Ectothiorhodospiraceae</taxon>
        <taxon>Spiribacter</taxon>
    </lineage>
</organism>